<sequence>MQPLPFRKSEDWIVHNLDGLTDRINLALGSAAKQDYATTSRPTNKDYKTTAQLHYVVHGALIVEKMLPDDIVFAPFNPEIWMDVCFKKDYEYMLLFDLVADSAGD</sequence>
<accession>A0ABD1SLC7</accession>
<keyword evidence="2" id="KW-1185">Reference proteome</keyword>
<evidence type="ECO:0000313" key="2">
    <source>
        <dbReference type="Proteomes" id="UP001604277"/>
    </source>
</evidence>
<name>A0ABD1SLC7_9LAMI</name>
<proteinExistence type="predicted"/>
<dbReference type="EMBL" id="JBFOLJ010000010">
    <property type="protein sequence ID" value="KAL2501435.1"/>
    <property type="molecule type" value="Genomic_DNA"/>
</dbReference>
<dbReference type="Proteomes" id="UP001604277">
    <property type="component" value="Unassembled WGS sequence"/>
</dbReference>
<reference evidence="2" key="1">
    <citation type="submission" date="2024-07" db="EMBL/GenBank/DDBJ databases">
        <title>Two chromosome-level genome assemblies of Korean endemic species Abeliophyllum distichum and Forsythia ovata (Oleaceae).</title>
        <authorList>
            <person name="Jang H."/>
        </authorList>
    </citation>
    <scope>NUCLEOTIDE SEQUENCE [LARGE SCALE GENOMIC DNA]</scope>
</reference>
<gene>
    <name evidence="1" type="ORF">Fot_35283</name>
</gene>
<protein>
    <submittedName>
        <fullName evidence="1">Uncharacterized protein</fullName>
    </submittedName>
</protein>
<dbReference type="AlphaFoldDB" id="A0ABD1SLC7"/>
<comment type="caution">
    <text evidence="1">The sequence shown here is derived from an EMBL/GenBank/DDBJ whole genome shotgun (WGS) entry which is preliminary data.</text>
</comment>
<organism evidence="1 2">
    <name type="scientific">Forsythia ovata</name>
    <dbReference type="NCBI Taxonomy" id="205694"/>
    <lineage>
        <taxon>Eukaryota</taxon>
        <taxon>Viridiplantae</taxon>
        <taxon>Streptophyta</taxon>
        <taxon>Embryophyta</taxon>
        <taxon>Tracheophyta</taxon>
        <taxon>Spermatophyta</taxon>
        <taxon>Magnoliopsida</taxon>
        <taxon>eudicotyledons</taxon>
        <taxon>Gunneridae</taxon>
        <taxon>Pentapetalae</taxon>
        <taxon>asterids</taxon>
        <taxon>lamiids</taxon>
        <taxon>Lamiales</taxon>
        <taxon>Oleaceae</taxon>
        <taxon>Forsythieae</taxon>
        <taxon>Forsythia</taxon>
    </lineage>
</organism>
<evidence type="ECO:0000313" key="1">
    <source>
        <dbReference type="EMBL" id="KAL2501435.1"/>
    </source>
</evidence>